<feature type="compositionally biased region" description="Basic and acidic residues" evidence="1">
    <location>
        <begin position="1"/>
        <end position="20"/>
    </location>
</feature>
<evidence type="ECO:0000256" key="1">
    <source>
        <dbReference type="SAM" id="MobiDB-lite"/>
    </source>
</evidence>
<feature type="non-terminal residue" evidence="2">
    <location>
        <position position="134"/>
    </location>
</feature>
<gene>
    <name evidence="2" type="ORF">g.19971</name>
</gene>
<protein>
    <submittedName>
        <fullName evidence="2">Uncharacterized protein</fullName>
    </submittedName>
</protein>
<organism evidence="2">
    <name type="scientific">Graphocephala atropunctata</name>
    <dbReference type="NCBI Taxonomy" id="36148"/>
    <lineage>
        <taxon>Eukaryota</taxon>
        <taxon>Metazoa</taxon>
        <taxon>Ecdysozoa</taxon>
        <taxon>Arthropoda</taxon>
        <taxon>Hexapoda</taxon>
        <taxon>Insecta</taxon>
        <taxon>Pterygota</taxon>
        <taxon>Neoptera</taxon>
        <taxon>Paraneoptera</taxon>
        <taxon>Hemiptera</taxon>
        <taxon>Auchenorrhyncha</taxon>
        <taxon>Membracoidea</taxon>
        <taxon>Cicadellidae</taxon>
        <taxon>Cicadellinae</taxon>
        <taxon>Cicadellini</taxon>
        <taxon>Graphocephala</taxon>
    </lineage>
</organism>
<dbReference type="AlphaFoldDB" id="A0A1B6LIV9"/>
<accession>A0A1B6LIV9</accession>
<reference evidence="2" key="1">
    <citation type="submission" date="2015-11" db="EMBL/GenBank/DDBJ databases">
        <title>De novo transcriptome assembly of four potential Pierce s Disease insect vectors from Arizona vineyards.</title>
        <authorList>
            <person name="Tassone E.E."/>
        </authorList>
    </citation>
    <scope>NUCLEOTIDE SEQUENCE</scope>
</reference>
<sequence length="134" mass="15626">KMLKGSKYETVQENKKETRNKVKSKDKKRETCEDVGEGSKAKVSKYDPSTLMNKLEEFSNVWNDYPDVSNGNEISSHWFKGDDDLSKFRFTEGKDKKPNENNYKNQRDKSYSQIVFERKNANGANVKDSNFKDH</sequence>
<name>A0A1B6LIV9_9HEMI</name>
<proteinExistence type="predicted"/>
<evidence type="ECO:0000313" key="2">
    <source>
        <dbReference type="EMBL" id="JAT23578.1"/>
    </source>
</evidence>
<dbReference type="EMBL" id="GEBQ01016399">
    <property type="protein sequence ID" value="JAT23578.1"/>
    <property type="molecule type" value="Transcribed_RNA"/>
</dbReference>
<feature type="region of interest" description="Disordered" evidence="1">
    <location>
        <begin position="1"/>
        <end position="41"/>
    </location>
</feature>
<feature type="non-terminal residue" evidence="2">
    <location>
        <position position="1"/>
    </location>
</feature>
<feature type="compositionally biased region" description="Basic and acidic residues" evidence="1">
    <location>
        <begin position="27"/>
        <end position="40"/>
    </location>
</feature>
<feature type="region of interest" description="Disordered" evidence="1">
    <location>
        <begin position="90"/>
        <end position="113"/>
    </location>
</feature>